<reference evidence="1" key="1">
    <citation type="journal article" date="2018" name="Genome Biol. Evol.">
        <title>Genomics and development of Lentinus tigrinus, a white-rot wood-decaying mushroom with dimorphic fruiting bodies.</title>
        <authorList>
            <person name="Wu B."/>
            <person name="Xu Z."/>
            <person name="Knudson A."/>
            <person name="Carlson A."/>
            <person name="Chen N."/>
            <person name="Kovaka S."/>
            <person name="LaButti K."/>
            <person name="Lipzen A."/>
            <person name="Pennachio C."/>
            <person name="Riley R."/>
            <person name="Schakwitz W."/>
            <person name="Umezawa K."/>
            <person name="Ohm R.A."/>
            <person name="Grigoriev I.V."/>
            <person name="Nagy L.G."/>
            <person name="Gibbons J."/>
            <person name="Hibbett D."/>
        </authorList>
    </citation>
    <scope>NUCLEOTIDE SEQUENCE [LARGE SCALE GENOMIC DNA]</scope>
    <source>
        <strain evidence="1">ALCF2SS1-6</strain>
    </source>
</reference>
<protein>
    <submittedName>
        <fullName evidence="1">Uncharacterized protein</fullName>
    </submittedName>
</protein>
<keyword evidence="2" id="KW-1185">Reference proteome</keyword>
<name>A0A5C2S510_9APHY</name>
<evidence type="ECO:0000313" key="1">
    <source>
        <dbReference type="EMBL" id="RPD58059.1"/>
    </source>
</evidence>
<dbReference type="OrthoDB" id="5424209at2759"/>
<dbReference type="SUPFAM" id="SSF50494">
    <property type="entry name" value="Trypsin-like serine proteases"/>
    <property type="match status" value="1"/>
</dbReference>
<dbReference type="Proteomes" id="UP000313359">
    <property type="component" value="Unassembled WGS sequence"/>
</dbReference>
<evidence type="ECO:0000313" key="2">
    <source>
        <dbReference type="Proteomes" id="UP000313359"/>
    </source>
</evidence>
<proteinExistence type="predicted"/>
<dbReference type="InterPro" id="IPR009003">
    <property type="entry name" value="Peptidase_S1_PA"/>
</dbReference>
<dbReference type="AlphaFoldDB" id="A0A5C2S510"/>
<accession>A0A5C2S510</accession>
<dbReference type="InterPro" id="IPR043504">
    <property type="entry name" value="Peptidase_S1_PA_chymotrypsin"/>
</dbReference>
<gene>
    <name evidence="1" type="ORF">L227DRAFT_655061</name>
</gene>
<dbReference type="EMBL" id="ML122277">
    <property type="protein sequence ID" value="RPD58059.1"/>
    <property type="molecule type" value="Genomic_DNA"/>
</dbReference>
<dbReference type="Gene3D" id="2.40.10.10">
    <property type="entry name" value="Trypsin-like serine proteases"/>
    <property type="match status" value="1"/>
</dbReference>
<organism evidence="1 2">
    <name type="scientific">Lentinus tigrinus ALCF2SS1-6</name>
    <dbReference type="NCBI Taxonomy" id="1328759"/>
    <lineage>
        <taxon>Eukaryota</taxon>
        <taxon>Fungi</taxon>
        <taxon>Dikarya</taxon>
        <taxon>Basidiomycota</taxon>
        <taxon>Agaricomycotina</taxon>
        <taxon>Agaricomycetes</taxon>
        <taxon>Polyporales</taxon>
        <taxon>Polyporaceae</taxon>
        <taxon>Lentinus</taxon>
    </lineage>
</organism>
<sequence>MQANPSLREAFLEKCRSHVVSPVSRPPAVVSDRGKLELEGARLTENYPDALTDTHGLLSAAPFVFKTGSPWPKATGGPDAQPFRRRLHPIGDHPIVSSWDQILTDILEYLKGAGDTFNGILPLGFGNVREPTAFCPLVVAICVEPNTIGFEAAKTVASHVKTDILAGAGFGDVDVAIWELEMSFSGTAGLTSLDPGLGDEAYRLAVRTVEKEIGTLLEAIESEEKRMWGLQARLDRGVEDMDGKIACSIEDAERNIESAIGTIVPLIGLHDEVTKLMSIVDNRVIGRVLFADPIGVSSDGDGYTRDWAAIKMKPGASRDDFQGNKVYIDDKLNNRKFLECMFPHAADRDGARYPDSGLMQLHDVVPAHELTKFKHLNANGDPALAVLKNGMMTGTTMGWLSQLDSLVRRTDLTRGSLDFWSRELTIVPHEAERGAFSEKGDSGSVVFDRGGRVVGMLTGGGGSATSTDVTFATPFCEIEKRIKEVLPDARLLD</sequence>